<evidence type="ECO:0000313" key="2">
    <source>
        <dbReference type="EMBL" id="BBJ05178.1"/>
    </source>
</evidence>
<keyword evidence="1" id="KW-0175">Coiled coil</keyword>
<feature type="coiled-coil region" evidence="1">
    <location>
        <begin position="168"/>
        <end position="223"/>
    </location>
</feature>
<dbReference type="AlphaFoldDB" id="A0A455WI10"/>
<organism evidence="2">
    <name type="scientific">Marinobacter nauticus</name>
    <name type="common">Marinobacter hydrocarbonoclasticus</name>
    <name type="synonym">Marinobacter aquaeolei</name>
    <dbReference type="NCBI Taxonomy" id="2743"/>
    <lineage>
        <taxon>Bacteria</taxon>
        <taxon>Pseudomonadati</taxon>
        <taxon>Pseudomonadota</taxon>
        <taxon>Gammaproteobacteria</taxon>
        <taxon>Pseudomonadales</taxon>
        <taxon>Marinobacteraceae</taxon>
        <taxon>Marinobacter</taxon>
    </lineage>
</organism>
<dbReference type="EMBL" id="AP019537">
    <property type="protein sequence ID" value="BBJ05178.1"/>
    <property type="molecule type" value="Genomic_DNA"/>
</dbReference>
<reference evidence="2" key="1">
    <citation type="submission" date="2019-03" db="EMBL/GenBank/DDBJ databases">
        <title>Whole genome analysis of nitrate-reducing bacteria Marinobacter hydrocarbonoclasticus YB03.</title>
        <authorList>
            <person name="Azam A.H."/>
            <person name="Yuk S.R."/>
            <person name="Kamarisima K."/>
            <person name="Miyanaga K."/>
            <person name="Tanji Y."/>
        </authorList>
    </citation>
    <scope>NUCLEOTIDE SEQUENCE</scope>
    <source>
        <strain evidence="2">YB03</strain>
    </source>
</reference>
<evidence type="ECO:0000256" key="1">
    <source>
        <dbReference type="SAM" id="Coils"/>
    </source>
</evidence>
<protein>
    <recommendedName>
        <fullName evidence="3">DUF3102 domain-containing protein</fullName>
    </recommendedName>
</protein>
<gene>
    <name evidence="2" type="ORF">YBY_30270</name>
</gene>
<sequence length="330" mass="36649">MARKPTPTTELVEAPELDSEKLSEIGNTGALLASTANEERDTLNQLIGQIQMTGAIAKLTTVVGLTKLAYIKENRMYKALAGKKGTDRNGNEIADVGTWEGFCLAIGTTRQKADEDLLNLKAFGEDALEDLNRVGAGYREMRQFRKLPDDSKQALMEVAKTGDKEAFVELAEEVISKHTKEKESLEKELSEVKADYEARGERLHKKNEELEAAQFALDRAEHRLKIATPDEQFADLRDECHAVASRVEDEFRTALTAALEALQEHGQANEEDLTPWMSSLILRMQRQLDAVRLKFGLPDVLEGEEPSWLNPDAVAAIEADVEARLASKEA</sequence>
<accession>A0A455WI10</accession>
<evidence type="ECO:0008006" key="3">
    <source>
        <dbReference type="Google" id="ProtNLM"/>
    </source>
</evidence>
<proteinExistence type="predicted"/>
<name>A0A455WI10_MARNT</name>